<sequence>MKEKHLNHFLEEIRTAFSWTIKNFIHYPIYHDDGCALIFHSKKEPQKVFFGFIIFPNDLKIRTDFWESILGMANEIDAKCLIGPIQGSTFFPYRFISYSDGSPFFKGEYFCHSTDHDFLVSKRPEKVLHYRSGYRTSFDKIMKLSKPYFNELSNKGLEFKLHSKIDQDLFLQIFEFVQIIFKKNWSFQRVSKEEFIKFFSSEVLNPYKMMLHTLHFKGSLIGFCRYVENDDKTIICKTLGILPEYQKMGVGAAAVYQIHAETKNQGYSKIIYALVSDSNRVKNLPQGDEIIFRKHASYEFNL</sequence>
<dbReference type="Gene3D" id="3.40.630.30">
    <property type="match status" value="1"/>
</dbReference>
<dbReference type="CDD" id="cd04301">
    <property type="entry name" value="NAT_SF"/>
    <property type="match status" value="1"/>
</dbReference>
<protein>
    <recommendedName>
        <fullName evidence="1">N-acetyltransferase domain-containing protein</fullName>
    </recommendedName>
</protein>
<dbReference type="Pfam" id="PF00583">
    <property type="entry name" value="Acetyltransf_1"/>
    <property type="match status" value="1"/>
</dbReference>
<reference evidence="2" key="1">
    <citation type="submission" date="2018-05" db="EMBL/GenBank/DDBJ databases">
        <authorList>
            <person name="Lanie J.A."/>
            <person name="Ng W.-L."/>
            <person name="Kazmierczak K.M."/>
            <person name="Andrzejewski T.M."/>
            <person name="Davidsen T.M."/>
            <person name="Wayne K.J."/>
            <person name="Tettelin H."/>
            <person name="Glass J.I."/>
            <person name="Rusch D."/>
            <person name="Podicherti R."/>
            <person name="Tsui H.-C.T."/>
            <person name="Winkler M.E."/>
        </authorList>
    </citation>
    <scope>NUCLEOTIDE SEQUENCE</scope>
</reference>
<feature type="domain" description="N-acetyltransferase" evidence="1">
    <location>
        <begin position="171"/>
        <end position="302"/>
    </location>
</feature>
<accession>A0A381RVQ0</accession>
<evidence type="ECO:0000313" key="2">
    <source>
        <dbReference type="EMBL" id="SUZ95940.1"/>
    </source>
</evidence>
<organism evidence="2">
    <name type="scientific">marine metagenome</name>
    <dbReference type="NCBI Taxonomy" id="408172"/>
    <lineage>
        <taxon>unclassified sequences</taxon>
        <taxon>metagenomes</taxon>
        <taxon>ecological metagenomes</taxon>
    </lineage>
</organism>
<dbReference type="AlphaFoldDB" id="A0A381RVQ0"/>
<evidence type="ECO:0000259" key="1">
    <source>
        <dbReference type="PROSITE" id="PS51186"/>
    </source>
</evidence>
<gene>
    <name evidence="2" type="ORF">METZ01_LOCUS48794</name>
</gene>
<dbReference type="SUPFAM" id="SSF55729">
    <property type="entry name" value="Acyl-CoA N-acyltransferases (Nat)"/>
    <property type="match status" value="1"/>
</dbReference>
<proteinExistence type="predicted"/>
<dbReference type="InterPro" id="IPR016181">
    <property type="entry name" value="Acyl_CoA_acyltransferase"/>
</dbReference>
<dbReference type="EMBL" id="UINC01002368">
    <property type="protein sequence ID" value="SUZ95940.1"/>
    <property type="molecule type" value="Genomic_DNA"/>
</dbReference>
<dbReference type="PROSITE" id="PS51186">
    <property type="entry name" value="GNAT"/>
    <property type="match status" value="1"/>
</dbReference>
<dbReference type="GO" id="GO:0016747">
    <property type="term" value="F:acyltransferase activity, transferring groups other than amino-acyl groups"/>
    <property type="evidence" value="ECO:0007669"/>
    <property type="project" value="InterPro"/>
</dbReference>
<name>A0A381RVQ0_9ZZZZ</name>
<dbReference type="InterPro" id="IPR000182">
    <property type="entry name" value="GNAT_dom"/>
</dbReference>